<protein>
    <submittedName>
        <fullName evidence="1">Uncharacterized protein</fullName>
    </submittedName>
</protein>
<name>A0A7X9IK00_9DELT</name>
<feature type="non-terminal residue" evidence="1">
    <location>
        <position position="65"/>
    </location>
</feature>
<evidence type="ECO:0000313" key="2">
    <source>
        <dbReference type="Proteomes" id="UP000524246"/>
    </source>
</evidence>
<comment type="caution">
    <text evidence="1">The sequence shown here is derived from an EMBL/GenBank/DDBJ whole genome shotgun (WGS) entry which is preliminary data.</text>
</comment>
<evidence type="ECO:0000313" key="1">
    <source>
        <dbReference type="EMBL" id="NMC63175.1"/>
    </source>
</evidence>
<dbReference type="Proteomes" id="UP000524246">
    <property type="component" value="Unassembled WGS sequence"/>
</dbReference>
<reference evidence="1 2" key="1">
    <citation type="journal article" date="2020" name="Biotechnol. Biofuels">
        <title>New insights from the biogas microbiome by comprehensive genome-resolved metagenomics of nearly 1600 species originating from multiple anaerobic digesters.</title>
        <authorList>
            <person name="Campanaro S."/>
            <person name="Treu L."/>
            <person name="Rodriguez-R L.M."/>
            <person name="Kovalovszki A."/>
            <person name="Ziels R.M."/>
            <person name="Maus I."/>
            <person name="Zhu X."/>
            <person name="Kougias P.G."/>
            <person name="Basile A."/>
            <person name="Luo G."/>
            <person name="Schluter A."/>
            <person name="Konstantinidis K.T."/>
            <person name="Angelidaki I."/>
        </authorList>
    </citation>
    <scope>NUCLEOTIDE SEQUENCE [LARGE SCALE GENOMIC DNA]</scope>
    <source>
        <strain evidence="1">AS27yjCOA_65</strain>
    </source>
</reference>
<accession>A0A7X9IK00</accession>
<dbReference type="AlphaFoldDB" id="A0A7X9IK00"/>
<sequence>MKPAMTPQQEYLSDPKQSALSLYKELVVGDVSWLSFSYYELCQLFLSGLPGLLGFGLRSQFYPWL</sequence>
<proteinExistence type="predicted"/>
<dbReference type="EMBL" id="JAAZON010000373">
    <property type="protein sequence ID" value="NMC63175.1"/>
    <property type="molecule type" value="Genomic_DNA"/>
</dbReference>
<organism evidence="1 2">
    <name type="scientific">SAR324 cluster bacterium</name>
    <dbReference type="NCBI Taxonomy" id="2024889"/>
    <lineage>
        <taxon>Bacteria</taxon>
        <taxon>Deltaproteobacteria</taxon>
        <taxon>SAR324 cluster</taxon>
    </lineage>
</organism>
<gene>
    <name evidence="1" type="ORF">GYA55_08395</name>
</gene>